<keyword evidence="2" id="KW-1185">Reference proteome</keyword>
<organism evidence="1 2">
    <name type="scientific">Paraburkholderia gardini</name>
    <dbReference type="NCBI Taxonomy" id="2823469"/>
    <lineage>
        <taxon>Bacteria</taxon>
        <taxon>Pseudomonadati</taxon>
        <taxon>Pseudomonadota</taxon>
        <taxon>Betaproteobacteria</taxon>
        <taxon>Burkholderiales</taxon>
        <taxon>Burkholderiaceae</taxon>
        <taxon>Paraburkholderia</taxon>
    </lineage>
</organism>
<evidence type="ECO:0000313" key="1">
    <source>
        <dbReference type="EMBL" id="CAG4887329.1"/>
    </source>
</evidence>
<protein>
    <submittedName>
        <fullName evidence="1">Uncharacterized protein</fullName>
    </submittedName>
</protein>
<dbReference type="EMBL" id="CAJQYY010000002">
    <property type="protein sequence ID" value="CAG4887329.1"/>
    <property type="molecule type" value="Genomic_DNA"/>
</dbReference>
<accession>A0ABM8TXV2</accession>
<reference evidence="1 2" key="1">
    <citation type="submission" date="2021-04" db="EMBL/GenBank/DDBJ databases">
        <authorList>
            <person name="Vanwijnsberghe S."/>
        </authorList>
    </citation>
    <scope>NUCLEOTIDE SEQUENCE [LARGE SCALE GENOMIC DNA]</scope>
    <source>
        <strain evidence="1 2">LMG 32171</strain>
    </source>
</reference>
<evidence type="ECO:0000313" key="2">
    <source>
        <dbReference type="Proteomes" id="UP000789752"/>
    </source>
</evidence>
<name>A0ABM8TXV2_9BURK</name>
<sequence>MRAAELVTLNMRELDRLKVIQDVADGRLNALPPDSSVRLL</sequence>
<dbReference type="RefSeq" id="WP_267478169.1">
    <property type="nucleotide sequence ID" value="NZ_CAJQYY010000002.1"/>
</dbReference>
<gene>
    <name evidence="1" type="ORF">R54767_00297</name>
</gene>
<dbReference type="Proteomes" id="UP000789752">
    <property type="component" value="Unassembled WGS sequence"/>
</dbReference>
<comment type="caution">
    <text evidence="1">The sequence shown here is derived from an EMBL/GenBank/DDBJ whole genome shotgun (WGS) entry which is preliminary data.</text>
</comment>
<proteinExistence type="predicted"/>